<keyword evidence="2" id="KW-0378">Hydrolase</keyword>
<keyword evidence="1" id="KW-0732">Signal</keyword>
<dbReference type="EMBL" id="JAAMPU010000106">
    <property type="protein sequence ID" value="NMH28561.1"/>
    <property type="molecule type" value="Genomic_DNA"/>
</dbReference>
<reference evidence="2" key="1">
    <citation type="submission" date="2020-02" db="EMBL/GenBank/DDBJ databases">
        <title>Flavobacterium sp. genome.</title>
        <authorList>
            <person name="Jung H.S."/>
            <person name="Baek J.H."/>
            <person name="Jeon C.O."/>
        </authorList>
    </citation>
    <scope>NUCLEOTIDE SEQUENCE</scope>
    <source>
        <strain evidence="2">SE-s28</strain>
    </source>
</reference>
<evidence type="ECO:0000256" key="1">
    <source>
        <dbReference type="SAM" id="SignalP"/>
    </source>
</evidence>
<dbReference type="Proteomes" id="UP000712080">
    <property type="component" value="Unassembled WGS sequence"/>
</dbReference>
<feature type="signal peptide" evidence="1">
    <location>
        <begin position="1"/>
        <end position="19"/>
    </location>
</feature>
<accession>A0A972FM59</accession>
<dbReference type="GO" id="GO:0004180">
    <property type="term" value="F:carboxypeptidase activity"/>
    <property type="evidence" value="ECO:0007669"/>
    <property type="project" value="UniProtKB-KW"/>
</dbReference>
<dbReference type="InterPro" id="IPR008969">
    <property type="entry name" value="CarboxyPept-like_regulatory"/>
</dbReference>
<name>A0A972FM59_9FLAO</name>
<proteinExistence type="predicted"/>
<dbReference type="RefSeq" id="WP_169527672.1">
    <property type="nucleotide sequence ID" value="NZ_JAAMPU010000106.1"/>
</dbReference>
<sequence length="829" mass="95009">MKKLTWLLLLLVVSLGAQTRHGVVFEAEHGNPIAFASVRCGDQLVFTDIDGSFLLQDSRGPIRVSVTGYKDKTVYASQSGSTQIRVYLRALDVGKSQNKANLLIARAISSRKSNDPQQALSSYKFDSYNKLLVTANPDSISGSIDSVFYFKYRDKKIFRKLDSSDYHFKKYISRQHLFLSEKVSRFEFDGEVLKENIKGARMGGFQQPVYELMALKLQSFSVYGEQFEMARVTYNGPLASDAFHDYEYRLQDSLRISGRKVYAIAFFPKKKRGISGLLYLDEKTSGVAQATIRFRGVIDITANYRFDYLFAQNVWFPQITEIIVAKGRYDRPISILGTTLDFEPESNTANQFAGRSLTKKRQKFASDFIYARSATWFSAPEVDVPVEIRHPWVRAEIEDQAVKRDEAYWKSVPKHDSDPRDEQSYRSLDSISGSFGLQWKLRLARRFLYGYIPLGSIDLRFTDIIAYNEYEGLRLGLGGITNEKFSKMVRIDGYGAYGFRDTRIKYSLGTALRLGKFSNSWIGVSYTDDIREIASTQFITDPKKIRIYDGRPFNITTFYSYKSWRGYVESRLIPKTESIWQLEYSHIDPLFDYTFTKDGQELQEYDLATAEVSLQWNPFSEYMQTPMGRIETDRGFPKFAFQYTQAVAGIFDSDLSFGKLDLRVEYEKDFLGGQKTTALLLGGYAYGDVPVTQLYNSTPNNPRSGNVLERIRPGSTNGFETMLFNEFFSSRYFSLQLRQTSQRFEISRSVKPSFGIVTRMAYGDLRHPEQHLGFDYKTLDKGYFESGIEINMIYSGLGLGCYYRYGANSLPQPSDNFSIKVNFKLDLGM</sequence>
<feature type="chain" id="PRO_5037432251" evidence="1">
    <location>
        <begin position="20"/>
        <end position="829"/>
    </location>
</feature>
<comment type="caution">
    <text evidence="2">The sequence shown here is derived from an EMBL/GenBank/DDBJ whole genome shotgun (WGS) entry which is preliminary data.</text>
</comment>
<dbReference type="Pfam" id="PF18939">
    <property type="entry name" value="DUF5686"/>
    <property type="match status" value="2"/>
</dbReference>
<gene>
    <name evidence="2" type="ORF">G6047_11005</name>
</gene>
<keyword evidence="2" id="KW-0645">Protease</keyword>
<keyword evidence="2" id="KW-0121">Carboxypeptidase</keyword>
<dbReference type="InterPro" id="IPR043741">
    <property type="entry name" value="DUF5686"/>
</dbReference>
<dbReference type="AlphaFoldDB" id="A0A972FM59"/>
<evidence type="ECO:0000313" key="3">
    <source>
        <dbReference type="Proteomes" id="UP000712080"/>
    </source>
</evidence>
<evidence type="ECO:0000313" key="2">
    <source>
        <dbReference type="EMBL" id="NMH28561.1"/>
    </source>
</evidence>
<keyword evidence="3" id="KW-1185">Reference proteome</keyword>
<organism evidence="2 3">
    <name type="scientific">Flavobacterium silvaticum</name>
    <dbReference type="NCBI Taxonomy" id="1852020"/>
    <lineage>
        <taxon>Bacteria</taxon>
        <taxon>Pseudomonadati</taxon>
        <taxon>Bacteroidota</taxon>
        <taxon>Flavobacteriia</taxon>
        <taxon>Flavobacteriales</taxon>
        <taxon>Flavobacteriaceae</taxon>
        <taxon>Flavobacterium</taxon>
    </lineage>
</organism>
<protein>
    <submittedName>
        <fullName evidence="2">Carboxypeptidase-like regulatory domain-containing protein</fullName>
    </submittedName>
</protein>
<dbReference type="SUPFAM" id="SSF49464">
    <property type="entry name" value="Carboxypeptidase regulatory domain-like"/>
    <property type="match status" value="1"/>
</dbReference>